<dbReference type="OrthoDB" id="442731at2759"/>
<dbReference type="Gene3D" id="2.60.40.10">
    <property type="entry name" value="Immunoglobulins"/>
    <property type="match status" value="12"/>
</dbReference>
<proteinExistence type="inferred from homology"/>
<dbReference type="NCBIfam" id="NF040941">
    <property type="entry name" value="GGGWT_bact"/>
    <property type="match status" value="1"/>
</dbReference>
<dbReference type="Pfam" id="PF00041">
    <property type="entry name" value="fn3"/>
    <property type="match status" value="9"/>
</dbReference>
<dbReference type="EMBL" id="CAAE01014764">
    <property type="protein sequence ID" value="CAG05242.1"/>
    <property type="molecule type" value="Genomic_DNA"/>
</dbReference>
<keyword evidence="9" id="KW-0325">Glycoprotein</keyword>
<dbReference type="GO" id="GO:0005615">
    <property type="term" value="C:extracellular space"/>
    <property type="evidence" value="ECO:0007669"/>
    <property type="project" value="TreeGrafter"/>
</dbReference>
<feature type="domain" description="Fibronectin type-III" evidence="12">
    <location>
        <begin position="1320"/>
        <end position="1409"/>
    </location>
</feature>
<name>Q4S290_TETNG</name>
<dbReference type="Gene3D" id="2.20.25.10">
    <property type="match status" value="1"/>
</dbReference>
<feature type="region of interest" description="Disordered" evidence="10">
    <location>
        <begin position="1016"/>
        <end position="1074"/>
    </location>
</feature>
<dbReference type="PROSITE" id="PS50853">
    <property type="entry name" value="FN3"/>
    <property type="match status" value="9"/>
</dbReference>
<feature type="domain" description="Fibrinogen C-terminal" evidence="13">
    <location>
        <begin position="1720"/>
        <end position="1935"/>
    </location>
</feature>
<dbReference type="Pfam" id="PF25024">
    <property type="entry name" value="EGF_TEN"/>
    <property type="match status" value="2"/>
</dbReference>
<dbReference type="SUPFAM" id="SSF56496">
    <property type="entry name" value="Fibrinogen C-terminal domain-like"/>
    <property type="match status" value="1"/>
</dbReference>
<reference evidence="14" key="2">
    <citation type="submission" date="2004-02" db="EMBL/GenBank/DDBJ databases">
        <authorList>
            <consortium name="Genoscope"/>
            <consortium name="Whitehead Institute Centre for Genome Research"/>
        </authorList>
    </citation>
    <scope>NUCLEOTIDE SEQUENCE</scope>
</reference>
<dbReference type="InterPro" id="IPR003961">
    <property type="entry name" value="FN3_dom"/>
</dbReference>
<organism evidence="14">
    <name type="scientific">Tetraodon nigroviridis</name>
    <name type="common">Spotted green pufferfish</name>
    <name type="synonym">Chelonodon nigroviridis</name>
    <dbReference type="NCBI Taxonomy" id="99883"/>
    <lineage>
        <taxon>Eukaryota</taxon>
        <taxon>Metazoa</taxon>
        <taxon>Chordata</taxon>
        <taxon>Craniata</taxon>
        <taxon>Vertebrata</taxon>
        <taxon>Euteleostomi</taxon>
        <taxon>Actinopterygii</taxon>
        <taxon>Neopterygii</taxon>
        <taxon>Teleostei</taxon>
        <taxon>Neoteleostei</taxon>
        <taxon>Acanthomorphata</taxon>
        <taxon>Eupercaria</taxon>
        <taxon>Tetraodontiformes</taxon>
        <taxon>Tetradontoidea</taxon>
        <taxon>Tetraodontidae</taxon>
        <taxon>Tetraodon</taxon>
    </lineage>
</organism>
<dbReference type="Pfam" id="PF23106">
    <property type="entry name" value="EGF_Teneurin"/>
    <property type="match status" value="1"/>
</dbReference>
<dbReference type="InterPro" id="IPR036056">
    <property type="entry name" value="Fibrinogen-like_C"/>
</dbReference>
<dbReference type="Gene3D" id="3.90.215.10">
    <property type="entry name" value="Gamma Fibrinogen, chain A, domain 1"/>
    <property type="match status" value="1"/>
</dbReference>
<dbReference type="InterPro" id="IPR014716">
    <property type="entry name" value="Fibrinogen_a/b/g_C_1"/>
</dbReference>
<evidence type="ECO:0000259" key="12">
    <source>
        <dbReference type="PROSITE" id="PS50853"/>
    </source>
</evidence>
<feature type="domain" description="Fibronectin type-III" evidence="12">
    <location>
        <begin position="1081"/>
        <end position="1173"/>
    </location>
</feature>
<evidence type="ECO:0000256" key="2">
    <source>
        <dbReference type="ARBA" id="ARBA00008673"/>
    </source>
</evidence>
<evidence type="ECO:0000256" key="9">
    <source>
        <dbReference type="ARBA" id="ARBA00023180"/>
    </source>
</evidence>
<dbReference type="PROSITE" id="PS51406">
    <property type="entry name" value="FIBRINOGEN_C_2"/>
    <property type="match status" value="1"/>
</dbReference>
<evidence type="ECO:0000256" key="4">
    <source>
        <dbReference type="ARBA" id="ARBA00022530"/>
    </source>
</evidence>
<feature type="domain" description="Fibronectin type-III" evidence="12">
    <location>
        <begin position="587"/>
        <end position="677"/>
    </location>
</feature>
<dbReference type="GO" id="GO:0030155">
    <property type="term" value="P:regulation of cell adhesion"/>
    <property type="evidence" value="ECO:0007669"/>
    <property type="project" value="TreeGrafter"/>
</dbReference>
<comment type="subcellular location">
    <subcellularLocation>
        <location evidence="1">Secreted</location>
        <location evidence="1">Extracellular space</location>
        <location evidence="1">Extracellular matrix</location>
    </subcellularLocation>
</comment>
<dbReference type="CDD" id="cd00087">
    <property type="entry name" value="FReD"/>
    <property type="match status" value="1"/>
</dbReference>
<evidence type="ECO:0000256" key="5">
    <source>
        <dbReference type="ARBA" id="ARBA00022536"/>
    </source>
</evidence>
<feature type="domain" description="Fibronectin type-III" evidence="12">
    <location>
        <begin position="1410"/>
        <end position="1499"/>
    </location>
</feature>
<keyword evidence="7" id="KW-0677">Repeat</keyword>
<reference evidence="14" key="1">
    <citation type="journal article" date="2004" name="Nature">
        <title>Genome duplication in the teleost fish Tetraodon nigroviridis reveals the early vertebrate proto-karyotype.</title>
        <authorList>
            <person name="Jaillon O."/>
            <person name="Aury J.-M."/>
            <person name="Brunet F."/>
            <person name="Petit J.-L."/>
            <person name="Stange-Thomann N."/>
            <person name="Mauceli E."/>
            <person name="Bouneau L."/>
            <person name="Fischer C."/>
            <person name="Ozouf-Costaz C."/>
            <person name="Bernot A."/>
            <person name="Nicaud S."/>
            <person name="Jaffe D."/>
            <person name="Fisher S."/>
            <person name="Lutfalla G."/>
            <person name="Dossat C."/>
            <person name="Segurens B."/>
            <person name="Dasilva C."/>
            <person name="Salanoubat M."/>
            <person name="Levy M."/>
            <person name="Boudet N."/>
            <person name="Castellano S."/>
            <person name="Anthouard V."/>
            <person name="Jubin C."/>
            <person name="Castelli V."/>
            <person name="Katinka M."/>
            <person name="Vacherie B."/>
            <person name="Biemont C."/>
            <person name="Skalli Z."/>
            <person name="Cattolico L."/>
            <person name="Poulain J."/>
            <person name="De Berardinis V."/>
            <person name="Cruaud C."/>
            <person name="Duprat S."/>
            <person name="Brottier P."/>
            <person name="Coutanceau J.-P."/>
            <person name="Gouzy J."/>
            <person name="Parra G."/>
            <person name="Lardier G."/>
            <person name="Chapple C."/>
            <person name="McKernan K.J."/>
            <person name="McEwan P."/>
            <person name="Bosak S."/>
            <person name="Kellis M."/>
            <person name="Volff J.-N."/>
            <person name="Guigo R."/>
            <person name="Zody M.C."/>
            <person name="Mesirov J."/>
            <person name="Lindblad-Toh K."/>
            <person name="Birren B."/>
            <person name="Nusbaum C."/>
            <person name="Kahn D."/>
            <person name="Robinson-Rechavi M."/>
            <person name="Laudet V."/>
            <person name="Schachter V."/>
            <person name="Quetier F."/>
            <person name="Saurin W."/>
            <person name="Scarpelli C."/>
            <person name="Wincker P."/>
            <person name="Lander E.S."/>
            <person name="Weissenbach J."/>
            <person name="Roest Crollius H."/>
        </authorList>
    </citation>
    <scope>NUCLEOTIDE SEQUENCE [LARGE SCALE GENOMIC DNA]</scope>
</reference>
<dbReference type="FunFam" id="3.90.215.10:FF:000001">
    <property type="entry name" value="Tenascin isoform 1"/>
    <property type="match status" value="1"/>
</dbReference>
<dbReference type="InterPro" id="IPR000742">
    <property type="entry name" value="EGF"/>
</dbReference>
<sequence>MAAKGLLGCLLLLALLSVSKAGLVGKILRHRRQTLAAPEEFNTSVPSAGQPVVFNHVYNINVPASSLCSVSLDSPDSALLEAQEGTGHQSTEHTVDGDNQIIFTHRINIPRQACGCSDDLLGLRDLLSRLEMLEGEVSALKDQCNGERMCCGSQVTGEVAFTPYCNGHGNYSSETCSCTCEPGWRGANCTELDCPGDCQGRGRCVNGTCQCLEGFGGENCTVEECPVGCGTNGRCVAGTCVCSSGFFGGDCSQTECLNNCWRRGRCEGQVCVCDQPWTGADCSELLCPKDCLSRGRCENGTCYCDEGYAGEDCGQRTCPGKCHGNGFCVDGRCVCIAGFSGEDCSQLNCLNDCNGRGSCFNGLCICEAGYQGEDCSQLACLNNCNSRGQCINGQCSCDVGFYGEDCAELSCPNSCFNRGRCVNGQCVCEEGYAGEDCRVATCPSNCYGRGKCSEGRCACHTGFTGDGMQQTELSQQLPESRQGFAGEDCSRKACPNDCLARGHCHDGKCVCQDGYTGVDCSALSCPANCNHRGRCVNGRCACESGFEGESCEERSCLNGCRGNGRCLSGQCLCDEGYVGEDCSGVSPPTDLVVSEVTSDTVDLLWRNQMLVTEYLVTYAPTRAGGLLQEFTVSGDKTAATVHELEPGLEYIINVYAILSNKRSVPISARVATDFPRPEGVIFKSVSETSVEVRWDQLDIPFDGWEIFFRNTKEENGHIKTTVPSSQNQFVQSGLGPGQEYEIAINMVRNNTRGPQTTRTVTTKIDAPQQVEVKDVTDTSALVSWSQPVASVHRITMFYGLISDPSDTNSVEIFPPDKQYSVDGLRPDTEYKVTLISRRGDSTSDPVSTSFITALDAPTNLQITSQTDQSITVQWTNSKANVSSYLVKYSPISGDGHGEELFPRQPGYSTKAALTGLRPGTEYGIGVTAVKNEAESLPATTNAETEIDPPRNVEDVESSETSLTLRWQKPQAKISTYRLVYVSRDGQVEEELIPASATSYVMSNLTPGMSYSVTLTAERGPRRSRPVSHSASTAPKPTSPERRTEEPAATPRSSVDEATVRSALPPPTAAFMPGPAEELQPAVTNLTVSDRTWDGFTVSWTPAGGDFDSFVLEITNLENLEESQNLTLSGGALSLAVSGLNPNTSYVVGLFGVYQDSVLEPVYTEATTEDVPQLGLLTTSSVGPHDVSLTWATLSGHFDAFVVRISDPEQQFDTQEYTLQRGARNFTVSDLVDATPYDFELYGISHDRRTPSVFAHAVTVVTDSGWLLEPQEFSVPGNQTHLDVTGLITGIGYEVRLTGVSESGLLSRPLTTVAVTVAEPEVEHLFVSDITDGGFRLSWTSDEDMFDRFVVKIRDGKRLGHPREYAVRGDERTMVVTGLMSGAEYEIELYGVALDKRSQPVFGVAHTGLSTPKGLYFSDVTDSSAVVHWSTPRSAVDSYRVTYVPFEGGSPLTVTVDGGVFEALLANMIPGRKYQVTVSSVKGLEESDPSMDTVTTGGPASRLTPSCRFTSTTVSPHTSASVSFGPAADSDGAQCHRHLGPPAVAAVRSRRGRLRRHLQRRSRCVFLLFQHRLGGKLTGPMCPTVPPVVEHVSGSTVEFEMGSLAPGTRYKVGVHAVKEALKSNPAITEFTTDVDPPRDLKAINIQTDGATLTWKPPQAAVTGYTLTFTAGGVIREVVLSPTASSYTMAQLAGSTEYNIRLQAIAGAQRSRHVDAVFMTNGQLFARPRDCAQIRLNGEAVSGLFSIYVGGEENQPLQVWCDMTTDGGGWMVFLRRQSGKLDFFRNWKNYTAGFGNMNDEFWLGLSNLHKITSSGLYELRVDLRDSGESAFAQYDKFVVAEPRTRYKLYIGAYSGTAGDSMTYHQGRPFSTYDNDNDIAVTNCALSYKGAFWYKNCHRVNLMGKYGDKSHSKGINWFHWRGHEHSIEFAEMKLRPADFQRPESRRKRS</sequence>
<dbReference type="KEGG" id="tng:GSTEN00025206G001"/>
<evidence type="ECO:0000313" key="14">
    <source>
        <dbReference type="EMBL" id="CAG05242.1"/>
    </source>
</evidence>
<comment type="similarity">
    <text evidence="2">Belongs to the tenascin family.</text>
</comment>
<feature type="compositionally biased region" description="Polar residues" evidence="10">
    <location>
        <begin position="1489"/>
        <end position="1505"/>
    </location>
</feature>
<dbReference type="CDD" id="cd00063">
    <property type="entry name" value="FN3"/>
    <property type="match status" value="9"/>
</dbReference>
<dbReference type="SMART" id="SM00060">
    <property type="entry name" value="FN3"/>
    <property type="match status" value="11"/>
</dbReference>
<evidence type="ECO:0000256" key="7">
    <source>
        <dbReference type="ARBA" id="ARBA00022737"/>
    </source>
</evidence>
<dbReference type="InterPro" id="IPR002181">
    <property type="entry name" value="Fibrinogen_a/b/g_C_dom"/>
</dbReference>
<evidence type="ECO:0000256" key="1">
    <source>
        <dbReference type="ARBA" id="ARBA00004498"/>
    </source>
</evidence>
<dbReference type="PROSITE" id="PS00022">
    <property type="entry name" value="EGF_1"/>
    <property type="match status" value="5"/>
</dbReference>
<evidence type="ECO:0000256" key="3">
    <source>
        <dbReference type="ARBA" id="ARBA00022525"/>
    </source>
</evidence>
<dbReference type="PANTHER" id="PTHR46708:SF1">
    <property type="entry name" value="TENASCIN"/>
    <property type="match status" value="1"/>
</dbReference>
<dbReference type="InterPro" id="IPR050991">
    <property type="entry name" value="ECM_Regulatory_Proteins"/>
</dbReference>
<feature type="chain" id="PRO_5004242770" evidence="11">
    <location>
        <begin position="22"/>
        <end position="1946"/>
    </location>
</feature>
<keyword evidence="6 11" id="KW-0732">Signal</keyword>
<dbReference type="SMART" id="SM00181">
    <property type="entry name" value="EGF"/>
    <property type="match status" value="12"/>
</dbReference>
<evidence type="ECO:0000256" key="11">
    <source>
        <dbReference type="SAM" id="SignalP"/>
    </source>
</evidence>
<protein>
    <submittedName>
        <fullName evidence="14">(spotted green pufferfish) hypothetical protein</fullName>
    </submittedName>
</protein>
<comment type="caution">
    <text evidence="14">The sequence shown here is derived from an EMBL/GenBank/DDBJ whole genome shotgun (WGS) entry which is preliminary data.</text>
</comment>
<feature type="region of interest" description="Disordered" evidence="10">
    <location>
        <begin position="1484"/>
        <end position="1505"/>
    </location>
</feature>
<evidence type="ECO:0000259" key="13">
    <source>
        <dbReference type="PROSITE" id="PS51406"/>
    </source>
</evidence>
<feature type="domain" description="Fibronectin type-III" evidence="12">
    <location>
        <begin position="950"/>
        <end position="1036"/>
    </location>
</feature>
<evidence type="ECO:0000256" key="8">
    <source>
        <dbReference type="ARBA" id="ARBA00023157"/>
    </source>
</evidence>
<dbReference type="Pfam" id="PF00147">
    <property type="entry name" value="Fibrinogen_C"/>
    <property type="match status" value="1"/>
</dbReference>
<dbReference type="SUPFAM" id="SSF49265">
    <property type="entry name" value="Fibronectin type III"/>
    <property type="match status" value="10"/>
</dbReference>
<feature type="domain" description="Fibronectin type-III" evidence="12">
    <location>
        <begin position="1635"/>
        <end position="1722"/>
    </location>
</feature>
<feature type="signal peptide" evidence="11">
    <location>
        <begin position="1"/>
        <end position="21"/>
    </location>
</feature>
<dbReference type="InterPro" id="IPR036116">
    <property type="entry name" value="FN3_sf"/>
</dbReference>
<evidence type="ECO:0000256" key="10">
    <source>
        <dbReference type="SAM" id="MobiDB-lite"/>
    </source>
</evidence>
<dbReference type="SMART" id="SM00186">
    <property type="entry name" value="FBG"/>
    <property type="match status" value="1"/>
</dbReference>
<dbReference type="GO" id="GO:0031175">
    <property type="term" value="P:neuron projection development"/>
    <property type="evidence" value="ECO:0007669"/>
    <property type="project" value="TreeGrafter"/>
</dbReference>
<dbReference type="PANTHER" id="PTHR46708">
    <property type="entry name" value="TENASCIN"/>
    <property type="match status" value="1"/>
</dbReference>
<gene>
    <name evidence="14" type="ORF">GSTENG00025206001</name>
</gene>
<keyword evidence="8" id="KW-1015">Disulfide bond</keyword>
<accession>Q4S290</accession>
<dbReference type="FunFam" id="2.10.25.10:FF:000001">
    <property type="entry name" value="Tenascin C"/>
    <property type="match status" value="9"/>
</dbReference>
<feature type="compositionally biased region" description="Polar residues" evidence="10">
    <location>
        <begin position="1026"/>
        <end position="1035"/>
    </location>
</feature>
<keyword evidence="4" id="KW-0272">Extracellular matrix</keyword>
<dbReference type="FunFam" id="2.60.40.10:FF:000099">
    <property type="entry name" value="Fibronectin 1"/>
    <property type="match status" value="2"/>
</dbReference>
<feature type="non-terminal residue" evidence="14">
    <location>
        <position position="1"/>
    </location>
</feature>
<dbReference type="Gene3D" id="2.10.25.10">
    <property type="entry name" value="Laminin"/>
    <property type="match status" value="12"/>
</dbReference>
<feature type="domain" description="Fibronectin type-III" evidence="12">
    <location>
        <begin position="766"/>
        <end position="855"/>
    </location>
</feature>
<evidence type="ECO:0000256" key="6">
    <source>
        <dbReference type="ARBA" id="ARBA00022729"/>
    </source>
</evidence>
<keyword evidence="3" id="KW-0964">Secreted</keyword>
<feature type="domain" description="Fibronectin type-III" evidence="12">
    <location>
        <begin position="678"/>
        <end position="765"/>
    </location>
</feature>
<dbReference type="InterPro" id="IPR013783">
    <property type="entry name" value="Ig-like_fold"/>
</dbReference>
<dbReference type="PROSITE" id="PS01186">
    <property type="entry name" value="EGF_2"/>
    <property type="match status" value="6"/>
</dbReference>
<feature type="domain" description="Fibronectin type-III" evidence="12">
    <location>
        <begin position="856"/>
        <end position="949"/>
    </location>
</feature>
<keyword evidence="5" id="KW-0245">EGF-like domain</keyword>